<dbReference type="PANTHER" id="PTHR11088">
    <property type="entry name" value="TRNA DIMETHYLALLYLTRANSFERASE"/>
    <property type="match status" value="1"/>
</dbReference>
<gene>
    <name evidence="5" type="ORF">A3J64_00030</name>
</gene>
<name>A0A1G2FHR2_9BACT</name>
<reference evidence="5 6" key="1">
    <citation type="journal article" date="2016" name="Nat. Commun.">
        <title>Thousands of microbial genomes shed light on interconnected biogeochemical processes in an aquifer system.</title>
        <authorList>
            <person name="Anantharaman K."/>
            <person name="Brown C.T."/>
            <person name="Hug L.A."/>
            <person name="Sharon I."/>
            <person name="Castelle C.J."/>
            <person name="Probst A.J."/>
            <person name="Thomas B.C."/>
            <person name="Singh A."/>
            <person name="Wilkins M.J."/>
            <person name="Karaoz U."/>
            <person name="Brodie E.L."/>
            <person name="Williams K.H."/>
            <person name="Hubbard S.S."/>
            <person name="Banfield J.F."/>
        </authorList>
    </citation>
    <scope>NUCLEOTIDE SEQUENCE [LARGE SCALE GENOMIC DNA]</scope>
</reference>
<protein>
    <submittedName>
        <fullName evidence="5">Uncharacterized protein</fullName>
    </submittedName>
</protein>
<dbReference type="SUPFAM" id="SSF52540">
    <property type="entry name" value="P-loop containing nucleoside triphosphate hydrolases"/>
    <property type="match status" value="1"/>
</dbReference>
<sequence>MNKIIAIYGPTTSNKLGLALNLSKYIWGKYQIDPEIINADSRKIYKGFIVSQSLPSESFLQEIETHLFGIISPKEKLDLFGFQKLVKNKIIEIQQRGGLPILVGGSTLHLLSILQNWKKGEKRAKKKLSSNILVFGIIINKQALKKTVSKNVFQMFEKGLYEEFKKLYVESRNNKVSKDLLKETLGYRQFLEMAQVSKKSPLKLQPKDLTRTKKWVNKDILKYAYRQTLDYKRFQDIHLIRNFNQARKIVDVFLNKRGLPRE</sequence>
<evidence type="ECO:0000256" key="4">
    <source>
        <dbReference type="ARBA" id="ARBA00022840"/>
    </source>
</evidence>
<keyword evidence="4" id="KW-0067">ATP-binding</keyword>
<dbReference type="AlphaFoldDB" id="A0A1G2FHR2"/>
<evidence type="ECO:0000256" key="2">
    <source>
        <dbReference type="ARBA" id="ARBA00022679"/>
    </source>
</evidence>
<dbReference type="Pfam" id="PF01715">
    <property type="entry name" value="IPPT"/>
    <property type="match status" value="2"/>
</dbReference>
<dbReference type="InterPro" id="IPR039657">
    <property type="entry name" value="Dimethylallyltransferase"/>
</dbReference>
<evidence type="ECO:0000256" key="3">
    <source>
        <dbReference type="ARBA" id="ARBA00022741"/>
    </source>
</evidence>
<dbReference type="Proteomes" id="UP000177061">
    <property type="component" value="Unassembled WGS sequence"/>
</dbReference>
<dbReference type="GO" id="GO:0052381">
    <property type="term" value="F:tRNA dimethylallyltransferase activity"/>
    <property type="evidence" value="ECO:0007669"/>
    <property type="project" value="TreeGrafter"/>
</dbReference>
<dbReference type="Gene3D" id="3.40.50.300">
    <property type="entry name" value="P-loop containing nucleotide triphosphate hydrolases"/>
    <property type="match status" value="1"/>
</dbReference>
<evidence type="ECO:0000313" key="6">
    <source>
        <dbReference type="Proteomes" id="UP000177061"/>
    </source>
</evidence>
<evidence type="ECO:0000256" key="1">
    <source>
        <dbReference type="ARBA" id="ARBA00005842"/>
    </source>
</evidence>
<dbReference type="PANTHER" id="PTHR11088:SF60">
    <property type="entry name" value="TRNA DIMETHYLALLYLTRANSFERASE"/>
    <property type="match status" value="1"/>
</dbReference>
<dbReference type="STRING" id="1801997.A3J64_00030"/>
<evidence type="ECO:0000313" key="5">
    <source>
        <dbReference type="EMBL" id="OGZ37634.1"/>
    </source>
</evidence>
<dbReference type="EMBL" id="MHNB01000002">
    <property type="protein sequence ID" value="OGZ37634.1"/>
    <property type="molecule type" value="Genomic_DNA"/>
</dbReference>
<accession>A0A1G2FHR2</accession>
<organism evidence="5 6">
    <name type="scientific">Candidatus Portnoybacteria bacterium RIFCSPHIGHO2_12_FULL_38_9</name>
    <dbReference type="NCBI Taxonomy" id="1801997"/>
    <lineage>
        <taxon>Bacteria</taxon>
        <taxon>Candidatus Portnoyibacteriota</taxon>
    </lineage>
</organism>
<keyword evidence="2" id="KW-0808">Transferase</keyword>
<dbReference type="GO" id="GO:0005524">
    <property type="term" value="F:ATP binding"/>
    <property type="evidence" value="ECO:0007669"/>
    <property type="project" value="UniProtKB-KW"/>
</dbReference>
<keyword evidence="3" id="KW-0547">Nucleotide-binding</keyword>
<dbReference type="InterPro" id="IPR027417">
    <property type="entry name" value="P-loop_NTPase"/>
</dbReference>
<proteinExistence type="inferred from homology"/>
<dbReference type="GO" id="GO:0006400">
    <property type="term" value="P:tRNA modification"/>
    <property type="evidence" value="ECO:0007669"/>
    <property type="project" value="TreeGrafter"/>
</dbReference>
<comment type="caution">
    <text evidence="5">The sequence shown here is derived from an EMBL/GenBank/DDBJ whole genome shotgun (WGS) entry which is preliminary data.</text>
</comment>
<comment type="similarity">
    <text evidence="1">Belongs to the IPP transferase family.</text>
</comment>